<evidence type="ECO:0008006" key="12">
    <source>
        <dbReference type="Google" id="ProtNLM"/>
    </source>
</evidence>
<dbReference type="InterPro" id="IPR057885">
    <property type="entry name" value="Ig_VWDE"/>
</dbReference>
<dbReference type="Gene3D" id="2.10.25.10">
    <property type="entry name" value="Laminin"/>
    <property type="match status" value="11"/>
</dbReference>
<keyword evidence="3" id="KW-0175">Coiled coil</keyword>
<dbReference type="FunFam" id="2.10.25.10:FF:000595">
    <property type="entry name" value="von Willebrand factor D and EGF domain-containing protein"/>
    <property type="match status" value="1"/>
</dbReference>
<dbReference type="PROSITE" id="PS50835">
    <property type="entry name" value="IG_LIKE"/>
    <property type="match status" value="1"/>
</dbReference>
<reference evidence="10 11" key="1">
    <citation type="submission" date="2024-06" db="EMBL/GenBank/DDBJ databases">
        <authorList>
            <person name="Pan Q."/>
            <person name="Wen M."/>
            <person name="Jouanno E."/>
            <person name="Zahm M."/>
            <person name="Klopp C."/>
            <person name="Cabau C."/>
            <person name="Louis A."/>
            <person name="Berthelot C."/>
            <person name="Parey E."/>
            <person name="Roest Crollius H."/>
            <person name="Montfort J."/>
            <person name="Robinson-Rechavi M."/>
            <person name="Bouchez O."/>
            <person name="Lampietro C."/>
            <person name="Lopez Roques C."/>
            <person name="Donnadieu C."/>
            <person name="Postlethwait J."/>
            <person name="Bobe J."/>
            <person name="Verreycken H."/>
            <person name="Guiguen Y."/>
        </authorList>
    </citation>
    <scope>NUCLEOTIDE SEQUENCE [LARGE SCALE GENOMIC DNA]</scope>
    <source>
        <strain evidence="10">Up_M1</strain>
        <tissue evidence="10">Testis</tissue>
    </source>
</reference>
<feature type="disulfide bond" evidence="5">
    <location>
        <begin position="1926"/>
        <end position="1935"/>
    </location>
</feature>
<proteinExistence type="predicted"/>
<dbReference type="SMART" id="SM00179">
    <property type="entry name" value="EGF_CA"/>
    <property type="match status" value="4"/>
</dbReference>
<feature type="disulfide bond" evidence="5">
    <location>
        <begin position="1716"/>
        <end position="1726"/>
    </location>
</feature>
<dbReference type="SMART" id="SM00181">
    <property type="entry name" value="EGF"/>
    <property type="match status" value="14"/>
</dbReference>
<feature type="disulfide bond" evidence="5">
    <location>
        <begin position="1206"/>
        <end position="1215"/>
    </location>
</feature>
<dbReference type="InterPro" id="IPR000742">
    <property type="entry name" value="EGF"/>
</dbReference>
<dbReference type="InterPro" id="IPR001846">
    <property type="entry name" value="VWF_type-D"/>
</dbReference>
<dbReference type="Pfam" id="PF07974">
    <property type="entry name" value="EGF_2"/>
    <property type="match status" value="1"/>
</dbReference>
<dbReference type="Proteomes" id="UP001557470">
    <property type="component" value="Unassembled WGS sequence"/>
</dbReference>
<evidence type="ECO:0000313" key="11">
    <source>
        <dbReference type="Proteomes" id="UP001557470"/>
    </source>
</evidence>
<evidence type="ECO:0000313" key="10">
    <source>
        <dbReference type="EMBL" id="KAL1021806.1"/>
    </source>
</evidence>
<keyword evidence="2" id="KW-0732">Signal</keyword>
<dbReference type="Pfam" id="PF25024">
    <property type="entry name" value="EGF_TEN"/>
    <property type="match status" value="1"/>
</dbReference>
<feature type="disulfide bond" evidence="5">
    <location>
        <begin position="1908"/>
        <end position="1918"/>
    </location>
</feature>
<feature type="disulfide bond" evidence="5">
    <location>
        <begin position="1734"/>
        <end position="1743"/>
    </location>
</feature>
<dbReference type="InterPro" id="IPR050969">
    <property type="entry name" value="Dev_Signal_Modulators"/>
</dbReference>
<dbReference type="PANTHER" id="PTHR14949">
    <property type="entry name" value="EGF-LIKE-DOMAIN, MULTIPLE 7, 8"/>
    <property type="match status" value="1"/>
</dbReference>
<feature type="region of interest" description="Disordered" evidence="6">
    <location>
        <begin position="1580"/>
        <end position="1629"/>
    </location>
</feature>
<dbReference type="PROSITE" id="PS50026">
    <property type="entry name" value="EGF_3"/>
    <property type="match status" value="6"/>
</dbReference>
<dbReference type="PROSITE" id="PS51233">
    <property type="entry name" value="VWFD"/>
    <property type="match status" value="1"/>
</dbReference>
<dbReference type="InterPro" id="IPR001881">
    <property type="entry name" value="EGF-like_Ca-bd_dom"/>
</dbReference>
<feature type="disulfide bond" evidence="5">
    <location>
        <begin position="1222"/>
        <end position="1232"/>
    </location>
</feature>
<evidence type="ECO:0000259" key="7">
    <source>
        <dbReference type="PROSITE" id="PS50026"/>
    </source>
</evidence>
<gene>
    <name evidence="10" type="ORF">UPYG_G00018300</name>
</gene>
<dbReference type="PROSITE" id="PS00022">
    <property type="entry name" value="EGF_1"/>
    <property type="match status" value="6"/>
</dbReference>
<feature type="disulfide bond" evidence="5">
    <location>
        <begin position="1780"/>
        <end position="1790"/>
    </location>
</feature>
<comment type="caution">
    <text evidence="10">The sequence shown here is derived from an EMBL/GenBank/DDBJ whole genome shotgun (WGS) entry which is preliminary data.</text>
</comment>
<feature type="domain" description="EGF-like" evidence="7">
    <location>
        <begin position="1218"/>
        <end position="1253"/>
    </location>
</feature>
<feature type="disulfide bond" evidence="5">
    <location>
        <begin position="1243"/>
        <end position="1252"/>
    </location>
</feature>
<dbReference type="Pfam" id="PF26129">
    <property type="entry name" value="Vwde"/>
    <property type="match status" value="1"/>
</dbReference>
<dbReference type="InterPro" id="IPR018097">
    <property type="entry name" value="EGF_Ca-bd_CS"/>
</dbReference>
<feature type="domain" description="Ig-like" evidence="8">
    <location>
        <begin position="168"/>
        <end position="262"/>
    </location>
</feature>
<evidence type="ECO:0000256" key="3">
    <source>
        <dbReference type="ARBA" id="ARBA00023054"/>
    </source>
</evidence>
<evidence type="ECO:0000256" key="1">
    <source>
        <dbReference type="ARBA" id="ARBA00022536"/>
    </source>
</evidence>
<dbReference type="PROSITE" id="PS01187">
    <property type="entry name" value="EGF_CA"/>
    <property type="match status" value="1"/>
</dbReference>
<dbReference type="FunFam" id="2.10.25.10:FF:000490">
    <property type="entry name" value="von Willebrand factor D and EGF domain-containing protein"/>
    <property type="match status" value="1"/>
</dbReference>
<evidence type="ECO:0000256" key="4">
    <source>
        <dbReference type="ARBA" id="ARBA00023157"/>
    </source>
</evidence>
<dbReference type="InterPro" id="IPR007110">
    <property type="entry name" value="Ig-like_dom"/>
</dbReference>
<dbReference type="Pfam" id="PF00094">
    <property type="entry name" value="VWD"/>
    <property type="match status" value="1"/>
</dbReference>
<feature type="domain" description="EGF-like" evidence="7">
    <location>
        <begin position="1840"/>
        <end position="1872"/>
    </location>
</feature>
<feature type="compositionally biased region" description="Basic and acidic residues" evidence="6">
    <location>
        <begin position="1314"/>
        <end position="1329"/>
    </location>
</feature>
<comment type="caution">
    <text evidence="5">Lacks conserved residue(s) required for the propagation of feature annotation.</text>
</comment>
<name>A0ABD0XK47_UMBPY</name>
<dbReference type="PROSITE" id="PS01186">
    <property type="entry name" value="EGF_2"/>
    <property type="match status" value="4"/>
</dbReference>
<protein>
    <recommendedName>
        <fullName evidence="12">von Willebrand factor D and EGF domain-containing protein</fullName>
    </recommendedName>
</protein>
<dbReference type="InterPro" id="IPR009030">
    <property type="entry name" value="Growth_fac_rcpt_cys_sf"/>
</dbReference>
<feature type="disulfide bond" evidence="5">
    <location>
        <begin position="1798"/>
        <end position="1807"/>
    </location>
</feature>
<feature type="domain" description="EGF-like" evidence="7">
    <location>
        <begin position="1776"/>
        <end position="1808"/>
    </location>
</feature>
<dbReference type="EMBL" id="JAGEUA010000001">
    <property type="protein sequence ID" value="KAL1021806.1"/>
    <property type="molecule type" value="Genomic_DNA"/>
</dbReference>
<keyword evidence="11" id="KW-1185">Reference proteome</keyword>
<evidence type="ECO:0000259" key="9">
    <source>
        <dbReference type="PROSITE" id="PS51233"/>
    </source>
</evidence>
<dbReference type="CDD" id="cd00054">
    <property type="entry name" value="EGF_CA"/>
    <property type="match status" value="2"/>
</dbReference>
<feature type="region of interest" description="Disordered" evidence="6">
    <location>
        <begin position="1440"/>
        <end position="1459"/>
    </location>
</feature>
<feature type="disulfide bond" evidence="5">
    <location>
        <begin position="1862"/>
        <end position="1871"/>
    </location>
</feature>
<dbReference type="SMART" id="SM00216">
    <property type="entry name" value="VWD"/>
    <property type="match status" value="1"/>
</dbReference>
<keyword evidence="1 5" id="KW-0245">EGF-like domain</keyword>
<dbReference type="Pfam" id="PF25776">
    <property type="entry name" value="Ig_VWDE"/>
    <property type="match status" value="1"/>
</dbReference>
<feature type="domain" description="EGF-like" evidence="7">
    <location>
        <begin position="1177"/>
        <end position="1216"/>
    </location>
</feature>
<sequence length="1976" mass="214527">MPQLASECYPGGYRTLRNPYRSVDFDSSELQNTAIQDLICDHSLSPGWYRFNINNKPAEMPTSCVEMNRCGTQAPVWLSLTDSSLPRPGEVRQLSACATWQFFHGSTKDCCLFRIPISVRNCGEFFLYYLQPTQGCMGYCAKVISNVGPKLCPLGEVEVNGRCRANLPALSSKPVITPELVGNSVHLRCTYSAVKTSGLPLSYMVVWARHLASNMKVEIRKDSSMETFSLVEMDGVHFRLGETFSCSVSTFLGNSSRMQSVTKESESFHAGLKFVPDVLNIAEDGAEHTVVIYSTVPIPCYKAEHGKPCRVPLVLSVRDPDSLGHSVEASNMALSTCHVELQSMEACSRSQGCARASLTVIAVTDFTRDGNRHSLLIATPSMDAPRLWRGYLPTPLKVTVQDVPTAICYSLTDPHIITFDGRRYENQQTGTFVLYRSLHRAFEVQARQWDCGSRHYAVACNCGVVAREGNQLVALDMCNGQLQESRPHLSLKDLGGDNAGSSGNSRNRIKIHESHQGKKITFLFPSGAFVRADVSDWGMSLSIRAPSVDYSSTTGLCGTFDRNSHNDFHGLDGSTYGMTDSLRFVKEWRLGPGESLFDSMPPVMEDKVLRPFCHCQEGYSMSLHHVTGHSEDNRYTFNQRQAQCQSHDNVDTTSVFPYVDTTSKHARNADPAIRHRMSTMINVAQPVEIYNQPSSQTREYREFGDHGDHTQSKTDRELRREFLVAVGNDRPRTKRKALYEFQPIFTSQSLNKVELESLAYFFPEDHQLDAERPEAWPVWPTPSGLTSAKALEVCQLALGNSTVGTVCRGLLGRRLEEAVNLCILDLQLKDDLSWEDALVPYLENECERRLLENRTQRALELLASPGGPTEEVMGTVVTALRCPNFCNGNGQCTERGCQCYAGHSFYDCSLAISQPVELTDLENSGLCDNRAGDCHSVRVFGLGFIHSPNLDCLLTPLMYLNSEWVPGDNQRTRATFLSSKAIDCSVPSLSNMMPSRAVGILVDEKPFARWEVKVTNDGSRYSEPKVLTIYDGVCQVCETGNSGLCKLKEKTCIIDGMCFAEGDSSPASPCLLCDPDTSRSTWSVNKANQPPTLHPPQGGLSTFAGENFVFQFTAGDPEGSALLFLLEDGPPDATLSPAGLLLWKVRSQEEPGAARQSFKFTLTDECNAQSSYTVEVAVKPCGCVNGGVCVPNVAFPAGGGQYLCVCPQGRGGARCQDNTGSCLSAPCGAGVCVETNDGFSCECPAGLTGSTCQMDVNECERMLCFPGVQCFNSFGSYRCGVCPHGMLGDGNTCTEPVPMTPAIPSVGPLTTKPHRPDETTSRSDPDRTGLEQINTAVLQKTLKPVLGQTNEAGSNKAAVITPSTDLGRSSPAGNNNVTSTCASRPCFPGVQCINRLPPYVGYVCGRCPPPLHGNGRTCTKTAPGRAHLAQQRVTLAKSRRHQQRSRGMSQLHLPTLPPGHTVRRLLPFTQRPPLPARGPITGQREVSTPLLSRHTLMSPVSAHNFNTGTSANTSVHVISPQYKPQSSADPETKQPPQGKLGHVVLVPTLSTAWTLPKAPLTAALSSLAYSLSEFEFSADGALSGPGSDPPEHPQDTLPSLTPPAQGHRHIPHLTPHLSRTTSPQIHRGTRIRNTVAAQRERPLTCADLPCFPGVPCQPTGDGSFRCGRCPLGHTGDGRACRAVCRHACGRNMECAAPNTCRCKPHYTGTNCQTAICKPECLNRGQCIAPGVCECLRGYHGETCETALCRRPCVHGGTCVGPNTCSCPYGFVGPTCEIMVCNRHCQNGGKCVSPDECACLTGWTGPFCETAVCTPMCLNGGTCLRPNTCGCPHGFYGAQCQHAVCSPPCKNGGVCVRNGVCSCADGYAGGRCEKSVCEPMCTNGGRCVGPDVCDCPSGWRGKRCDKPTCLQKCLNGGECVGPNTCYCPRGWEGMLCQVSLCEQKCLYGSRCVRPNVCACRTGYSGVLCSRKLPIQRG</sequence>
<feature type="domain" description="VWFD" evidence="9">
    <location>
        <begin position="406"/>
        <end position="596"/>
    </location>
</feature>
<organism evidence="10 11">
    <name type="scientific">Umbra pygmaea</name>
    <name type="common">Eastern mudminnow</name>
    <dbReference type="NCBI Taxonomy" id="75934"/>
    <lineage>
        <taxon>Eukaryota</taxon>
        <taxon>Metazoa</taxon>
        <taxon>Chordata</taxon>
        <taxon>Craniata</taxon>
        <taxon>Vertebrata</taxon>
        <taxon>Euteleostomi</taxon>
        <taxon>Actinopterygii</taxon>
        <taxon>Neopterygii</taxon>
        <taxon>Teleostei</taxon>
        <taxon>Protacanthopterygii</taxon>
        <taxon>Esociformes</taxon>
        <taxon>Umbridae</taxon>
        <taxon>Umbra</taxon>
    </lineage>
</organism>
<feature type="domain" description="EGF-like" evidence="7">
    <location>
        <begin position="1904"/>
        <end position="1936"/>
    </location>
</feature>
<feature type="region of interest" description="Disordered" evidence="6">
    <location>
        <begin position="1301"/>
        <end position="1329"/>
    </location>
</feature>
<dbReference type="SUPFAM" id="SSF57184">
    <property type="entry name" value="Growth factor receptor domain"/>
    <property type="match status" value="1"/>
</dbReference>
<feature type="domain" description="EGF-like" evidence="7">
    <location>
        <begin position="1712"/>
        <end position="1744"/>
    </location>
</feature>
<evidence type="ECO:0000256" key="6">
    <source>
        <dbReference type="SAM" id="MobiDB-lite"/>
    </source>
</evidence>
<dbReference type="InterPro" id="IPR013111">
    <property type="entry name" value="EGF_extracell"/>
</dbReference>
<evidence type="ECO:0000256" key="5">
    <source>
        <dbReference type="PROSITE-ProRule" id="PRU00076"/>
    </source>
</evidence>
<evidence type="ECO:0000256" key="2">
    <source>
        <dbReference type="ARBA" id="ARBA00022729"/>
    </source>
</evidence>
<dbReference type="PANTHER" id="PTHR14949:SF52">
    <property type="entry name" value="VON WILLEBRAND FACTOR D AND EGF DOMAIN-CONTAINING PROTEIN"/>
    <property type="match status" value="1"/>
</dbReference>
<evidence type="ECO:0000259" key="8">
    <source>
        <dbReference type="PROSITE" id="PS50835"/>
    </source>
</evidence>
<feature type="disulfide bond" evidence="5">
    <location>
        <begin position="1844"/>
        <end position="1854"/>
    </location>
</feature>
<accession>A0ABD0XK47</accession>
<dbReference type="InterPro" id="IPR058727">
    <property type="entry name" value="Helical_Vwde"/>
</dbReference>
<keyword evidence="4 5" id="KW-1015">Disulfide bond</keyword>